<organism evidence="4 5">
    <name type="scientific">Phtheirospermum japonicum</name>
    <dbReference type="NCBI Taxonomy" id="374723"/>
    <lineage>
        <taxon>Eukaryota</taxon>
        <taxon>Viridiplantae</taxon>
        <taxon>Streptophyta</taxon>
        <taxon>Embryophyta</taxon>
        <taxon>Tracheophyta</taxon>
        <taxon>Spermatophyta</taxon>
        <taxon>Magnoliopsida</taxon>
        <taxon>eudicotyledons</taxon>
        <taxon>Gunneridae</taxon>
        <taxon>Pentapetalae</taxon>
        <taxon>asterids</taxon>
        <taxon>lamiids</taxon>
        <taxon>Lamiales</taxon>
        <taxon>Orobanchaceae</taxon>
        <taxon>Orobanchaceae incertae sedis</taxon>
        <taxon>Phtheirospermum</taxon>
    </lineage>
</organism>
<evidence type="ECO:0000259" key="3">
    <source>
        <dbReference type="Pfam" id="PF24714"/>
    </source>
</evidence>
<dbReference type="GO" id="GO:0009826">
    <property type="term" value="P:unidimensional cell growth"/>
    <property type="evidence" value="ECO:0007669"/>
    <property type="project" value="TreeGrafter"/>
</dbReference>
<feature type="region of interest" description="Disordered" evidence="1">
    <location>
        <begin position="342"/>
        <end position="365"/>
    </location>
</feature>
<sequence>MAVVAVMDAGWSGGGELKEMNGYLLRCPSSPTATPTRSPSRTSKRSSHPSLTTAFRCSSTACTTPSTTQAAVKKEGVRLPDGGVVSLFVKPLFEVMNENNKAAQGGAALCLAKMVECASDPPLNAFQKLCTRVCKYLNSPSFMAKASLLHVVSSLSQVGAIAPQNLEPLLQSIHECLGSPDWATRKAAAETLIVLSSNGNITAEGAASTLNVLEACRFDKVKPVRESMNEALQHWKKIAGKGDGSSDENKASSHDGDKSESADPSDRKDPPNSVDRESAKSVKDSSHGSSPKSSIILDKAVGILKKKAPGLTDKELNPEFFQKLETRVTDDLPVEVIVPRRCVNPSNSQNGEEAESNSEPSERTRLNCQAGDGTFRAKCEGMERVAVGDRGDYNQRESSSSYPDFSRNSGHSDGFMNNKGNWMAIQRQLLLLERQQAHLMNMLQDFMGGSHDSMVTLEDRVRGLERVVEDMARDLSISSGRRGGGDPRFESSSNRSLGKYNNGFSDYSSGKLVRGGDGRMHFGERFAAFDGLTSGMKSRGPSWRSDGSDSWDFHYGKNGQMGPRRGGPIDIRSGKSENENDQVGSRRAWEKGAGPVRFGEGPSARSVWQASKDEATLEAIRVAGDDNGVARSGARVAMPEMTAEALGDDGGVQDRDPVWTAWSNAMDALHVGDTDTAFAEVLSTGDDVLLVKIMERSGPVIDQLSNEVASEVVNAISQLIMEQNLFDMCLYWVQQLTDIVMENGPDVLGIPMEVKREILLNLHDASSSIELPEDWEGSPPDQLLIHLASAWEIDLEHLGK</sequence>
<dbReference type="OrthoDB" id="298726at2759"/>
<comment type="caution">
    <text evidence="4">The sequence shown here is derived from an EMBL/GenBank/DDBJ whole genome shotgun (WGS) entry which is preliminary data.</text>
</comment>
<dbReference type="GO" id="GO:0010005">
    <property type="term" value="C:cortical microtubule, transverse to long axis"/>
    <property type="evidence" value="ECO:0007669"/>
    <property type="project" value="TreeGrafter"/>
</dbReference>
<feature type="compositionally biased region" description="Basic and acidic residues" evidence="1">
    <location>
        <begin position="247"/>
        <end position="286"/>
    </location>
</feature>
<evidence type="ECO:0000313" key="4">
    <source>
        <dbReference type="EMBL" id="GFP98122.1"/>
    </source>
</evidence>
<dbReference type="EMBL" id="BMAC01000515">
    <property type="protein sequence ID" value="GFP98122.1"/>
    <property type="molecule type" value="Genomic_DNA"/>
</dbReference>
<feature type="compositionally biased region" description="Low complexity" evidence="1">
    <location>
        <begin position="28"/>
        <end position="41"/>
    </location>
</feature>
<feature type="region of interest" description="Disordered" evidence="1">
    <location>
        <begin position="477"/>
        <end position="496"/>
    </location>
</feature>
<name>A0A830CIQ0_9LAMI</name>
<feature type="domain" description="TORTIFOLIA1/TORL1-2 C-terminal" evidence="2">
    <location>
        <begin position="658"/>
        <end position="791"/>
    </location>
</feature>
<accession>A0A830CIQ0</accession>
<proteinExistence type="predicted"/>
<dbReference type="InterPro" id="IPR033337">
    <property type="entry name" value="TORTIFOLIA1/SINE1-2"/>
</dbReference>
<gene>
    <name evidence="4" type="ORF">PHJA_001956300</name>
</gene>
<reference evidence="4" key="1">
    <citation type="submission" date="2020-07" db="EMBL/GenBank/DDBJ databases">
        <title>Ethylene signaling mediates host invasion by parasitic plants.</title>
        <authorList>
            <person name="Yoshida S."/>
        </authorList>
    </citation>
    <scope>NUCLEOTIDE SEQUENCE</scope>
    <source>
        <strain evidence="4">Okayama</strain>
    </source>
</reference>
<dbReference type="InterPro" id="IPR057600">
    <property type="entry name" value="TORTIFOLIA1/SINE1-2_N"/>
</dbReference>
<feature type="region of interest" description="Disordered" evidence="1">
    <location>
        <begin position="28"/>
        <end position="52"/>
    </location>
</feature>
<dbReference type="Pfam" id="PF24714">
    <property type="entry name" value="TOR1L1_N"/>
    <property type="match status" value="1"/>
</dbReference>
<evidence type="ECO:0000313" key="5">
    <source>
        <dbReference type="Proteomes" id="UP000653305"/>
    </source>
</evidence>
<evidence type="ECO:0000256" key="1">
    <source>
        <dbReference type="SAM" id="MobiDB-lite"/>
    </source>
</evidence>
<dbReference type="SUPFAM" id="SSF48371">
    <property type="entry name" value="ARM repeat"/>
    <property type="match status" value="1"/>
</dbReference>
<dbReference type="AlphaFoldDB" id="A0A830CIQ0"/>
<dbReference type="GO" id="GO:0008017">
    <property type="term" value="F:microtubule binding"/>
    <property type="evidence" value="ECO:0007669"/>
    <property type="project" value="InterPro"/>
</dbReference>
<dbReference type="Proteomes" id="UP000653305">
    <property type="component" value="Unassembled WGS sequence"/>
</dbReference>
<dbReference type="PANTHER" id="PTHR31355:SF7">
    <property type="entry name" value="MICROTUBULE-ASSOCIATED PROTEIN TORTIFOLIA1"/>
    <property type="match status" value="1"/>
</dbReference>
<feature type="region of interest" description="Disordered" evidence="1">
    <location>
        <begin position="237"/>
        <end position="293"/>
    </location>
</feature>
<feature type="region of interest" description="Disordered" evidence="1">
    <location>
        <begin position="537"/>
        <end position="603"/>
    </location>
</feature>
<dbReference type="InterPro" id="IPR011989">
    <property type="entry name" value="ARM-like"/>
</dbReference>
<feature type="domain" description="TORTIFOLIA1/SINE1-2 N-terminal" evidence="3">
    <location>
        <begin position="76"/>
        <end position="237"/>
    </location>
</feature>
<dbReference type="PANTHER" id="PTHR31355">
    <property type="entry name" value="MICROTUBULE-ASSOCIATED PROTEIN TORTIFOLIA1"/>
    <property type="match status" value="1"/>
</dbReference>
<keyword evidence="5" id="KW-1185">Reference proteome</keyword>
<dbReference type="InterPro" id="IPR016024">
    <property type="entry name" value="ARM-type_fold"/>
</dbReference>
<dbReference type="InterPro" id="IPR057599">
    <property type="entry name" value="TORTIFOLIA1/TORL1-2_C"/>
</dbReference>
<evidence type="ECO:0000259" key="2">
    <source>
        <dbReference type="Pfam" id="PF24713"/>
    </source>
</evidence>
<dbReference type="GO" id="GO:0010031">
    <property type="term" value="P:circumnutation"/>
    <property type="evidence" value="ECO:0007669"/>
    <property type="project" value="TreeGrafter"/>
</dbReference>
<protein>
    <submittedName>
        <fullName evidence="4">Microtubule-associated protein tortifolia1</fullName>
    </submittedName>
</protein>
<dbReference type="Gene3D" id="1.25.10.10">
    <property type="entry name" value="Leucine-rich Repeat Variant"/>
    <property type="match status" value="1"/>
</dbReference>
<dbReference type="Pfam" id="PF24713">
    <property type="entry name" value="TOR1L1_C"/>
    <property type="match status" value="1"/>
</dbReference>